<dbReference type="InterPro" id="IPR036514">
    <property type="entry name" value="SGNH_hydro_sf"/>
</dbReference>
<dbReference type="AlphaFoldDB" id="A0A8D8X8A7"/>
<keyword evidence="1" id="KW-0175">Coiled coil</keyword>
<reference evidence="2" key="1">
    <citation type="submission" date="2021-05" db="EMBL/GenBank/DDBJ databases">
        <authorList>
            <person name="Alioto T."/>
            <person name="Alioto T."/>
            <person name="Gomez Garrido J."/>
        </authorList>
    </citation>
    <scope>NUCLEOTIDE SEQUENCE</scope>
</reference>
<evidence type="ECO:0000313" key="2">
    <source>
        <dbReference type="EMBL" id="CAG6686028.1"/>
    </source>
</evidence>
<sequence length="608" mass="70535">MLPPTRSVVGLGENIQDDPLLTQEEKNLYIRLHQELKYMEQKPKAKEKFDLTVLNNHIATIFALFKLKNKDIDSLKGEIQKMTAQINDLEAEKQHLQLETSNLQAQLQQQILNTNNAGDHAVQLLNEKYEIIDGLNKDIEDKNQEIALLKAQAKASDSSLNIGISEQGQSMNNTAMNITTSQDFFVTPMRRNESITIHGSPPSDSERTLFHSPEKDATISQWPEQNVAFQQEFIPTQEDRVQKTTTEQHQPQEESAAQELMSRITQLENKLSSVLKKVDSTHNNKFENKGKGKNIAEKQPDILILGDQHAKNLKNTIAKSLPSNFVIHETFLMDGTISQIQSTDDNEKCKHLLLMAGSNDIQKTPMKDIKASIDAIFNKYRESTIHFIQIPFRYDNLSLNYHINNVNTILTEYVRRYGNVKIYETQHIIENWDYTESYELNRFGKIKLCREISKNIKFPRNSGYTSTRFNIINKDTHGESKTRFLGNQTYQRNNYKKDNGFQVNYRGHHAQSPREFFGNRYFHNGYKRNHGFIARRNQQSANVHPVSKHRMTSHQPQRSTQSAQYNHRFKAVNPMADYDYNEEFPNTLKSSTLTRTVDFNNDDRYYFY</sequence>
<name>A0A8D8X8A7_9HEMI</name>
<organism evidence="2">
    <name type="scientific">Cacopsylla melanoneura</name>
    <dbReference type="NCBI Taxonomy" id="428564"/>
    <lineage>
        <taxon>Eukaryota</taxon>
        <taxon>Metazoa</taxon>
        <taxon>Ecdysozoa</taxon>
        <taxon>Arthropoda</taxon>
        <taxon>Hexapoda</taxon>
        <taxon>Insecta</taxon>
        <taxon>Pterygota</taxon>
        <taxon>Neoptera</taxon>
        <taxon>Paraneoptera</taxon>
        <taxon>Hemiptera</taxon>
        <taxon>Sternorrhyncha</taxon>
        <taxon>Psylloidea</taxon>
        <taxon>Psyllidae</taxon>
        <taxon>Psyllinae</taxon>
        <taxon>Cacopsylla</taxon>
    </lineage>
</organism>
<proteinExistence type="predicted"/>
<dbReference type="Gene3D" id="3.40.50.1110">
    <property type="entry name" value="SGNH hydrolase"/>
    <property type="match status" value="1"/>
</dbReference>
<feature type="coiled-coil region" evidence="1">
    <location>
        <begin position="72"/>
        <end position="152"/>
    </location>
</feature>
<dbReference type="SUPFAM" id="SSF52266">
    <property type="entry name" value="SGNH hydrolase"/>
    <property type="match status" value="1"/>
</dbReference>
<feature type="coiled-coil region" evidence="1">
    <location>
        <begin position="257"/>
        <end position="284"/>
    </location>
</feature>
<dbReference type="EMBL" id="HBUF01274572">
    <property type="protein sequence ID" value="CAG6686028.1"/>
    <property type="molecule type" value="Transcribed_RNA"/>
</dbReference>
<evidence type="ECO:0000256" key="1">
    <source>
        <dbReference type="SAM" id="Coils"/>
    </source>
</evidence>
<accession>A0A8D8X8A7</accession>
<protein>
    <submittedName>
        <fullName evidence="2">Uncharacterized protein</fullName>
    </submittedName>
</protein>